<sequence length="218" mass="24913">MKRIVLLLLALSVFCVAKPADESTDAQALPEEESLRDSTITVYIHPLNFMVPYSHFWGGINVPNGITDYPQFFLTLEWKLMEKISLISTPHFVRVDRTEDDDDGYKIYDIGLQESFRLYGVGGKRWRYFQAGMIVDHLNIDTEKHGDFNGWLWGFMLNGGVKKVLNDGEGFLGRFAVFLDAGFGYVWTSKFEADRKNTFFKMDKGLVIDINAAIGFQI</sequence>
<dbReference type="Proteomes" id="UP000255423">
    <property type="component" value="Unassembled WGS sequence"/>
</dbReference>
<organism evidence="2 3">
    <name type="scientific">Fibrobacter succinogenes</name>
    <name type="common">Bacteroides succinogenes</name>
    <dbReference type="NCBI Taxonomy" id="833"/>
    <lineage>
        <taxon>Bacteria</taxon>
        <taxon>Pseudomonadati</taxon>
        <taxon>Fibrobacterota</taxon>
        <taxon>Fibrobacteria</taxon>
        <taxon>Fibrobacterales</taxon>
        <taxon>Fibrobacteraceae</taxon>
        <taxon>Fibrobacter</taxon>
    </lineage>
</organism>
<dbReference type="EMBL" id="UHJL01000001">
    <property type="protein sequence ID" value="SUQ19465.1"/>
    <property type="molecule type" value="Genomic_DNA"/>
</dbReference>
<feature type="chain" id="PRO_5016854843" description="Outer membrane protein beta-barrel domain-containing protein" evidence="1">
    <location>
        <begin position="18"/>
        <end position="218"/>
    </location>
</feature>
<evidence type="ECO:0000313" key="3">
    <source>
        <dbReference type="Proteomes" id="UP000255423"/>
    </source>
</evidence>
<reference evidence="2 3" key="1">
    <citation type="submission" date="2017-08" db="EMBL/GenBank/DDBJ databases">
        <authorList>
            <person name="de Groot N.N."/>
        </authorList>
    </citation>
    <scope>NUCLEOTIDE SEQUENCE [LARGE SCALE GENOMIC DNA]</scope>
    <source>
        <strain evidence="2 3">HM2</strain>
    </source>
</reference>
<dbReference type="RefSeq" id="WP_109572094.1">
    <property type="nucleotide sequence ID" value="NZ_UHJL01000001.1"/>
</dbReference>
<evidence type="ECO:0000256" key="1">
    <source>
        <dbReference type="SAM" id="SignalP"/>
    </source>
</evidence>
<feature type="signal peptide" evidence="1">
    <location>
        <begin position="1"/>
        <end position="17"/>
    </location>
</feature>
<protein>
    <recommendedName>
        <fullName evidence="4">Outer membrane protein beta-barrel domain-containing protein</fullName>
    </recommendedName>
</protein>
<gene>
    <name evidence="2" type="ORF">SAMN05661053_0700</name>
</gene>
<accession>A0A380RW00</accession>
<proteinExistence type="predicted"/>
<evidence type="ECO:0000313" key="2">
    <source>
        <dbReference type="EMBL" id="SUQ19465.1"/>
    </source>
</evidence>
<name>A0A380RW00_FIBSU</name>
<dbReference type="AlphaFoldDB" id="A0A380RW00"/>
<keyword evidence="1" id="KW-0732">Signal</keyword>
<evidence type="ECO:0008006" key="4">
    <source>
        <dbReference type="Google" id="ProtNLM"/>
    </source>
</evidence>